<keyword evidence="8 12" id="KW-1133">Transmembrane helix</keyword>
<evidence type="ECO:0000313" key="15">
    <source>
        <dbReference type="EMBL" id="CAD9714089.1"/>
    </source>
</evidence>
<evidence type="ECO:0000256" key="7">
    <source>
        <dbReference type="ARBA" id="ARBA00022833"/>
    </source>
</evidence>
<dbReference type="AlphaFoldDB" id="A0A7S2T137"/>
<keyword evidence="5 12" id="KW-0812">Transmembrane</keyword>
<feature type="compositionally biased region" description="Basic and acidic residues" evidence="11">
    <location>
        <begin position="60"/>
        <end position="69"/>
    </location>
</feature>
<gene>
    <name evidence="14" type="ORF">CPRI1469_LOCUS2940</name>
    <name evidence="15" type="ORF">CPRI1469_LOCUS2941</name>
</gene>
<evidence type="ECO:0000256" key="8">
    <source>
        <dbReference type="ARBA" id="ARBA00022989"/>
    </source>
</evidence>
<keyword evidence="9" id="KW-0482">Metalloprotease</keyword>
<keyword evidence="4" id="KW-0645">Protease</keyword>
<dbReference type="EMBL" id="HBHL01004572">
    <property type="protein sequence ID" value="CAD9714088.1"/>
    <property type="molecule type" value="Transcribed_RNA"/>
</dbReference>
<evidence type="ECO:0000313" key="14">
    <source>
        <dbReference type="EMBL" id="CAD9714088.1"/>
    </source>
</evidence>
<keyword evidence="10 12" id="KW-0472">Membrane</keyword>
<dbReference type="InterPro" id="IPR008915">
    <property type="entry name" value="Peptidase_M50"/>
</dbReference>
<dbReference type="EMBL" id="HBHL01004573">
    <property type="protein sequence ID" value="CAD9714089.1"/>
    <property type="molecule type" value="Transcribed_RNA"/>
</dbReference>
<dbReference type="GO" id="GO:0004222">
    <property type="term" value="F:metalloendopeptidase activity"/>
    <property type="evidence" value="ECO:0007669"/>
    <property type="project" value="InterPro"/>
</dbReference>
<evidence type="ECO:0000256" key="12">
    <source>
        <dbReference type="SAM" id="Phobius"/>
    </source>
</evidence>
<feature type="region of interest" description="Disordered" evidence="11">
    <location>
        <begin position="35"/>
        <end position="70"/>
    </location>
</feature>
<dbReference type="InterPro" id="IPR004387">
    <property type="entry name" value="Pept_M50_Zn"/>
</dbReference>
<dbReference type="SUPFAM" id="SSF50156">
    <property type="entry name" value="PDZ domain-like"/>
    <property type="match status" value="1"/>
</dbReference>
<reference evidence="15" key="1">
    <citation type="submission" date="2021-01" db="EMBL/GenBank/DDBJ databases">
        <authorList>
            <person name="Corre E."/>
            <person name="Pelletier E."/>
            <person name="Niang G."/>
            <person name="Scheremetjew M."/>
            <person name="Finn R."/>
            <person name="Kale V."/>
            <person name="Holt S."/>
            <person name="Cochrane G."/>
            <person name="Meng A."/>
            <person name="Brown T."/>
            <person name="Cohen L."/>
        </authorList>
    </citation>
    <scope>NUCLEOTIDE SEQUENCE</scope>
    <source>
        <strain evidence="15">CCMP1205</strain>
    </source>
</reference>
<feature type="domain" description="PDZ" evidence="13">
    <location>
        <begin position="251"/>
        <end position="323"/>
    </location>
</feature>
<dbReference type="CDD" id="cd06163">
    <property type="entry name" value="S2P-M50_PDZ_RseP-like"/>
    <property type="match status" value="1"/>
</dbReference>
<dbReference type="PANTHER" id="PTHR42837">
    <property type="entry name" value="REGULATOR OF SIGMA-E PROTEASE RSEP"/>
    <property type="match status" value="1"/>
</dbReference>
<protein>
    <recommendedName>
        <fullName evidence="13">PDZ domain-containing protein</fullName>
    </recommendedName>
</protein>
<evidence type="ECO:0000256" key="3">
    <source>
        <dbReference type="ARBA" id="ARBA00009989"/>
    </source>
</evidence>
<feature type="transmembrane region" description="Helical" evidence="12">
    <location>
        <begin position="100"/>
        <end position="120"/>
    </location>
</feature>
<dbReference type="InterPro" id="IPR001478">
    <property type="entry name" value="PDZ"/>
</dbReference>
<keyword evidence="7" id="KW-0862">Zinc</keyword>
<comment type="cofactor">
    <cofactor evidence="1">
        <name>Zn(2+)</name>
        <dbReference type="ChEBI" id="CHEBI:29105"/>
    </cofactor>
</comment>
<evidence type="ECO:0000256" key="9">
    <source>
        <dbReference type="ARBA" id="ARBA00023049"/>
    </source>
</evidence>
<evidence type="ECO:0000256" key="11">
    <source>
        <dbReference type="SAM" id="MobiDB-lite"/>
    </source>
</evidence>
<dbReference type="SMART" id="SM00228">
    <property type="entry name" value="PDZ"/>
    <property type="match status" value="1"/>
</dbReference>
<dbReference type="GO" id="GO:0006508">
    <property type="term" value="P:proteolysis"/>
    <property type="evidence" value="ECO:0007669"/>
    <property type="project" value="UniProtKB-KW"/>
</dbReference>
<dbReference type="GO" id="GO:0016020">
    <property type="term" value="C:membrane"/>
    <property type="evidence" value="ECO:0007669"/>
    <property type="project" value="UniProtKB-SubCell"/>
</dbReference>
<dbReference type="InterPro" id="IPR036034">
    <property type="entry name" value="PDZ_sf"/>
</dbReference>
<name>A0A7S2T137_9CHLO</name>
<evidence type="ECO:0000256" key="6">
    <source>
        <dbReference type="ARBA" id="ARBA00022801"/>
    </source>
</evidence>
<dbReference type="Gene3D" id="2.30.42.10">
    <property type="match status" value="1"/>
</dbReference>
<evidence type="ECO:0000256" key="4">
    <source>
        <dbReference type="ARBA" id="ARBA00022670"/>
    </source>
</evidence>
<feature type="transmembrane region" description="Helical" evidence="12">
    <location>
        <begin position="16"/>
        <end position="33"/>
    </location>
</feature>
<keyword evidence="6" id="KW-0378">Hydrolase</keyword>
<feature type="transmembrane region" description="Helical" evidence="12">
    <location>
        <begin position="227"/>
        <end position="246"/>
    </location>
</feature>
<sequence>MRTTLSIWFAPGPRRMTVTMTVTVAVGGFRYAGRGRRSRGAGKSARMVRRGSGGGSGRCDNAERKREGGRGMSSVLLLPDGLRVRGEEVAQTMQGMRRRISPGTALIPAGIGLASGALLLPSSVLSSLEGSASSIQTALALGLVVTVHECGHFAAARLQNIHVSKFSVGFGPCVLRYQGSKVEYSLRLFPFGGFVAFPEEKGDEEGVREYAEDDPNLLNNRPIKDRFLVISAGVVANMVMAFGILWGQALNPGLMQVTYQPGVKVPELASTSLAQSSGLVVDDMITGINGEELGEGDEAVDKVVNTIRASPDKDVTLDLRRSGKPMSVTVRPEAAGDGVGRIGIQLLANADKEVVKASGLLDGAGMASRETAKLTKLVLNGFGKLLFNFQQNVDKLSGPIAIIANGAQYSRNNLYDLLQFMVIVNINLAVINTVPLPGLDGGYLALLLAETVRGGKRLPENVESAINQSGFFLLFVLGITLLVKDSAKLLS</sequence>
<evidence type="ECO:0000256" key="1">
    <source>
        <dbReference type="ARBA" id="ARBA00001947"/>
    </source>
</evidence>
<evidence type="ECO:0000259" key="13">
    <source>
        <dbReference type="SMART" id="SM00228"/>
    </source>
</evidence>
<comment type="subcellular location">
    <subcellularLocation>
        <location evidence="2">Membrane</location>
        <topology evidence="2">Multi-pass membrane protein</topology>
    </subcellularLocation>
</comment>
<evidence type="ECO:0000256" key="10">
    <source>
        <dbReference type="ARBA" id="ARBA00023136"/>
    </source>
</evidence>
<accession>A0A7S2T137</accession>
<evidence type="ECO:0000256" key="5">
    <source>
        <dbReference type="ARBA" id="ARBA00022692"/>
    </source>
</evidence>
<proteinExistence type="inferred from homology"/>
<organism evidence="15">
    <name type="scientific">Chloropicon primus</name>
    <dbReference type="NCBI Taxonomy" id="1764295"/>
    <lineage>
        <taxon>Eukaryota</taxon>
        <taxon>Viridiplantae</taxon>
        <taxon>Chlorophyta</taxon>
        <taxon>Chloropicophyceae</taxon>
        <taxon>Chloropicales</taxon>
        <taxon>Chloropicaceae</taxon>
        <taxon>Chloropicon</taxon>
    </lineage>
</organism>
<comment type="similarity">
    <text evidence="3">Belongs to the peptidase M50A family.</text>
</comment>
<dbReference type="Pfam" id="PF02163">
    <property type="entry name" value="Peptidase_M50"/>
    <property type="match status" value="1"/>
</dbReference>
<evidence type="ECO:0000256" key="2">
    <source>
        <dbReference type="ARBA" id="ARBA00004141"/>
    </source>
</evidence>
<dbReference type="PANTHER" id="PTHR42837:SF2">
    <property type="entry name" value="MEMBRANE METALLOPROTEASE ARASP2, CHLOROPLASTIC-RELATED"/>
    <property type="match status" value="1"/>
</dbReference>